<gene>
    <name evidence="4" type="ORF">FNK824_LOCUS2521</name>
    <name evidence="2" type="ORF">SEV965_LOCUS19681</name>
    <name evidence="3" type="ORF">ZHD862_LOCUS27457</name>
</gene>
<evidence type="ECO:0000313" key="3">
    <source>
        <dbReference type="EMBL" id="CAF1291164.1"/>
    </source>
</evidence>
<feature type="transmembrane region" description="Helical" evidence="1">
    <location>
        <begin position="52"/>
        <end position="71"/>
    </location>
</feature>
<feature type="transmembrane region" description="Helical" evidence="1">
    <location>
        <begin position="21"/>
        <end position="40"/>
    </location>
</feature>
<evidence type="ECO:0000313" key="2">
    <source>
        <dbReference type="EMBL" id="CAF1174094.1"/>
    </source>
</evidence>
<evidence type="ECO:0000313" key="4">
    <source>
        <dbReference type="EMBL" id="CAF3582890.1"/>
    </source>
</evidence>
<sequence length="150" mass="17075">MSEPSFSSARRQSLFAKYRHFLATPFFFGFSAHVLSPTSFPRLIGSRLDLPLTDALWFGSHAGVTMYLYTSKHLQSTNPFERLLYSIYGSTMFNFGTVLVMTLIRSIFPDKEALRLGIGLSISGGLLCIGQRYIHYIDEIFDAIRFRTIK</sequence>
<keyword evidence="1" id="KW-0472">Membrane</keyword>
<feature type="transmembrane region" description="Helical" evidence="1">
    <location>
        <begin position="114"/>
        <end position="134"/>
    </location>
</feature>
<organism evidence="2 5">
    <name type="scientific">Rotaria sordida</name>
    <dbReference type="NCBI Taxonomy" id="392033"/>
    <lineage>
        <taxon>Eukaryota</taxon>
        <taxon>Metazoa</taxon>
        <taxon>Spiralia</taxon>
        <taxon>Gnathifera</taxon>
        <taxon>Rotifera</taxon>
        <taxon>Eurotatoria</taxon>
        <taxon>Bdelloidea</taxon>
        <taxon>Philodinida</taxon>
        <taxon>Philodinidae</taxon>
        <taxon>Rotaria</taxon>
    </lineage>
</organism>
<name>A0A814UGC3_9BILA</name>
<keyword evidence="1" id="KW-0812">Transmembrane</keyword>
<protein>
    <submittedName>
        <fullName evidence="2">Uncharacterized protein</fullName>
    </submittedName>
</protein>
<accession>A0A814UGC3</accession>
<dbReference type="Proteomes" id="UP000663864">
    <property type="component" value="Unassembled WGS sequence"/>
</dbReference>
<dbReference type="Proteomes" id="UP000663874">
    <property type="component" value="Unassembled WGS sequence"/>
</dbReference>
<evidence type="ECO:0000313" key="5">
    <source>
        <dbReference type="Proteomes" id="UP000663889"/>
    </source>
</evidence>
<dbReference type="Proteomes" id="UP000663889">
    <property type="component" value="Unassembled WGS sequence"/>
</dbReference>
<proteinExistence type="predicted"/>
<dbReference type="PANTHER" id="PTHR38640:SF1">
    <property type="entry name" value="GEO09659P1"/>
    <property type="match status" value="1"/>
</dbReference>
<feature type="transmembrane region" description="Helical" evidence="1">
    <location>
        <begin position="83"/>
        <end position="108"/>
    </location>
</feature>
<dbReference type="AlphaFoldDB" id="A0A814UGC3"/>
<dbReference type="EMBL" id="CAJNOT010002173">
    <property type="protein sequence ID" value="CAF1291164.1"/>
    <property type="molecule type" value="Genomic_DNA"/>
</dbReference>
<dbReference type="EMBL" id="CAJNOU010001238">
    <property type="protein sequence ID" value="CAF1174094.1"/>
    <property type="molecule type" value="Genomic_DNA"/>
</dbReference>
<reference evidence="2" key="1">
    <citation type="submission" date="2021-02" db="EMBL/GenBank/DDBJ databases">
        <authorList>
            <person name="Nowell W R."/>
        </authorList>
    </citation>
    <scope>NUCLEOTIDE SEQUENCE</scope>
</reference>
<keyword evidence="1" id="KW-1133">Transmembrane helix</keyword>
<dbReference type="PANTHER" id="PTHR38640">
    <property type="entry name" value="GEO09659P1"/>
    <property type="match status" value="1"/>
</dbReference>
<dbReference type="EMBL" id="CAJOBE010000155">
    <property type="protein sequence ID" value="CAF3582890.1"/>
    <property type="molecule type" value="Genomic_DNA"/>
</dbReference>
<evidence type="ECO:0000256" key="1">
    <source>
        <dbReference type="SAM" id="Phobius"/>
    </source>
</evidence>
<comment type="caution">
    <text evidence="2">The sequence shown here is derived from an EMBL/GenBank/DDBJ whole genome shotgun (WGS) entry which is preliminary data.</text>
</comment>